<keyword evidence="2" id="KW-0547">Nucleotide-binding</keyword>
<dbReference type="GO" id="GO:0005829">
    <property type="term" value="C:cytosol"/>
    <property type="evidence" value="ECO:0007669"/>
    <property type="project" value="TreeGrafter"/>
</dbReference>
<evidence type="ECO:0000256" key="1">
    <source>
        <dbReference type="ARBA" id="ARBA00022598"/>
    </source>
</evidence>
<dbReference type="InterPro" id="IPR004364">
    <property type="entry name" value="Aa-tRNA-synt_II"/>
</dbReference>
<dbReference type="GO" id="GO:0016740">
    <property type="term" value="F:transferase activity"/>
    <property type="evidence" value="ECO:0007669"/>
    <property type="project" value="UniProtKB-KW"/>
</dbReference>
<name>A0A1X4XY58_9BACT</name>
<dbReference type="Proteomes" id="UP000194141">
    <property type="component" value="Unassembled WGS sequence"/>
</dbReference>
<dbReference type="GO" id="GO:0006430">
    <property type="term" value="P:lysyl-tRNA aminoacylation"/>
    <property type="evidence" value="ECO:0007669"/>
    <property type="project" value="TreeGrafter"/>
</dbReference>
<dbReference type="GO" id="GO:0004824">
    <property type="term" value="F:lysine-tRNA ligase activity"/>
    <property type="evidence" value="ECO:0007669"/>
    <property type="project" value="TreeGrafter"/>
</dbReference>
<protein>
    <submittedName>
        <fullName evidence="5">Translation elongation factor P Lys34:lysine transferase</fullName>
    </submittedName>
</protein>
<proteinExistence type="predicted"/>
<evidence type="ECO:0000313" key="6">
    <source>
        <dbReference type="Proteomes" id="UP000194141"/>
    </source>
</evidence>
<feature type="domain" description="Aminoacyl-transfer RNA synthetases class-II family profile" evidence="4">
    <location>
        <begin position="58"/>
        <end position="325"/>
    </location>
</feature>
<evidence type="ECO:0000259" key="4">
    <source>
        <dbReference type="PROSITE" id="PS50862"/>
    </source>
</evidence>
<keyword evidence="1" id="KW-0436">Ligase</keyword>
<dbReference type="Pfam" id="PF00152">
    <property type="entry name" value="tRNA-synt_2"/>
    <property type="match status" value="1"/>
</dbReference>
<dbReference type="AlphaFoldDB" id="A0A1X4XY58"/>
<dbReference type="EMBL" id="MDSU01000018">
    <property type="protein sequence ID" value="OSS42467.1"/>
    <property type="molecule type" value="Genomic_DNA"/>
</dbReference>
<dbReference type="GO" id="GO:0005524">
    <property type="term" value="F:ATP binding"/>
    <property type="evidence" value="ECO:0007669"/>
    <property type="project" value="InterPro"/>
</dbReference>
<keyword evidence="3" id="KW-0067">ATP-binding</keyword>
<dbReference type="GO" id="GO:0003746">
    <property type="term" value="F:translation elongation factor activity"/>
    <property type="evidence" value="ECO:0007669"/>
    <property type="project" value="UniProtKB-KW"/>
</dbReference>
<evidence type="ECO:0000313" key="5">
    <source>
        <dbReference type="EMBL" id="OSS42467.1"/>
    </source>
</evidence>
<dbReference type="STRING" id="1562698.DESAMIL20_2020"/>
<dbReference type="SUPFAM" id="SSF55681">
    <property type="entry name" value="Class II aaRS and biotin synthetases"/>
    <property type="match status" value="1"/>
</dbReference>
<dbReference type="InterPro" id="IPR006195">
    <property type="entry name" value="aa-tRNA-synth_II"/>
</dbReference>
<keyword evidence="5" id="KW-0251">Elongation factor</keyword>
<sequence>MSQNNTLVLSSKAMLNFPFKTKHNMYDIIDENDNLIVRSYKKMDFENNLLYLKEKLHLISKARYFFKENGFEEVLTPKLKPQYLKERHIKKIRTKYGYLVPSFEIEHKKLLCLGFEKIFELNFAYRDDFEDKWHSKEFLMLEWYRAYAKPKEIVNDFKNLCIFLNDSNTVLKIGSNNIDLERCEFFSYLELFLKYLNLNIAHPFDKSKIILEHNLEPNLTKSQVLDYLFATYIEKNLGKRCISIVYNFPDFTFLAKKEGKFAKRYEFYIDGVELANCYDEENDFVRLKKYFRASTDKEFVDYMAFGMPQASGIAFGFDRILKLLIVGDSA</sequence>
<accession>A0A1X4XY58</accession>
<keyword evidence="5" id="KW-0648">Protein biosynthesis</keyword>
<gene>
    <name evidence="5" type="ORF">DESAMIL20_2020</name>
</gene>
<evidence type="ECO:0000256" key="3">
    <source>
        <dbReference type="ARBA" id="ARBA00022840"/>
    </source>
</evidence>
<evidence type="ECO:0000256" key="2">
    <source>
        <dbReference type="ARBA" id="ARBA00022741"/>
    </source>
</evidence>
<dbReference type="Gene3D" id="3.30.930.10">
    <property type="entry name" value="Bira Bifunctional Protein, Domain 2"/>
    <property type="match status" value="1"/>
</dbReference>
<dbReference type="GO" id="GO:0000049">
    <property type="term" value="F:tRNA binding"/>
    <property type="evidence" value="ECO:0007669"/>
    <property type="project" value="TreeGrafter"/>
</dbReference>
<comment type="caution">
    <text evidence="5">The sequence shown here is derived from an EMBL/GenBank/DDBJ whole genome shotgun (WGS) entry which is preliminary data.</text>
</comment>
<keyword evidence="5" id="KW-0808">Transferase</keyword>
<organism evidence="5 6">
    <name type="scientific">Desulfurella amilsii</name>
    <dbReference type="NCBI Taxonomy" id="1562698"/>
    <lineage>
        <taxon>Bacteria</taxon>
        <taxon>Pseudomonadati</taxon>
        <taxon>Campylobacterota</taxon>
        <taxon>Desulfurellia</taxon>
        <taxon>Desulfurellales</taxon>
        <taxon>Desulfurellaceae</taxon>
        <taxon>Desulfurella</taxon>
    </lineage>
</organism>
<dbReference type="PANTHER" id="PTHR42918">
    <property type="entry name" value="LYSYL-TRNA SYNTHETASE"/>
    <property type="match status" value="1"/>
</dbReference>
<dbReference type="PROSITE" id="PS50862">
    <property type="entry name" value="AA_TRNA_LIGASE_II"/>
    <property type="match status" value="1"/>
</dbReference>
<dbReference type="InterPro" id="IPR045864">
    <property type="entry name" value="aa-tRNA-synth_II/BPL/LPL"/>
</dbReference>
<reference evidence="5 6" key="1">
    <citation type="journal article" date="2017" name="Front. Microbiol.">
        <title>Genome Sequence of Desulfurella amilsii Strain TR1 and Comparative Genomics of Desulfurellaceae Family.</title>
        <authorList>
            <person name="Florentino A.P."/>
            <person name="Stams A.J."/>
            <person name="Sanchez-Andrea I."/>
        </authorList>
    </citation>
    <scope>NUCLEOTIDE SEQUENCE [LARGE SCALE GENOMIC DNA]</scope>
    <source>
        <strain evidence="5 6">TR1</strain>
    </source>
</reference>
<dbReference type="PANTHER" id="PTHR42918:SF6">
    <property type="entry name" value="ELONGATION FACTOR P--(R)-BETA-LYSINE LIGASE"/>
    <property type="match status" value="1"/>
</dbReference>
<keyword evidence="6" id="KW-1185">Reference proteome</keyword>